<reference evidence="2" key="2">
    <citation type="submission" date="2020-09" db="EMBL/GenBank/DDBJ databases">
        <authorList>
            <person name="Sun Q."/>
            <person name="Zhou Y."/>
        </authorList>
    </citation>
    <scope>NUCLEOTIDE SEQUENCE</scope>
    <source>
        <strain evidence="2">CGMCC 1.15152</strain>
    </source>
</reference>
<keyword evidence="3" id="KW-1185">Reference proteome</keyword>
<gene>
    <name evidence="2" type="ORF">GCM10010915_12000</name>
</gene>
<organism evidence="2 3">
    <name type="scientific">Microbacterium faecale</name>
    <dbReference type="NCBI Taxonomy" id="1804630"/>
    <lineage>
        <taxon>Bacteria</taxon>
        <taxon>Bacillati</taxon>
        <taxon>Actinomycetota</taxon>
        <taxon>Actinomycetes</taxon>
        <taxon>Micrococcales</taxon>
        <taxon>Microbacteriaceae</taxon>
        <taxon>Microbacterium</taxon>
    </lineage>
</organism>
<evidence type="ECO:0000256" key="1">
    <source>
        <dbReference type="SAM" id="MobiDB-lite"/>
    </source>
</evidence>
<reference evidence="2" key="1">
    <citation type="journal article" date="2014" name="Int. J. Syst. Evol. Microbiol.">
        <title>Complete genome sequence of Corynebacterium casei LMG S-19264T (=DSM 44701T), isolated from a smear-ripened cheese.</title>
        <authorList>
            <consortium name="US DOE Joint Genome Institute (JGI-PGF)"/>
            <person name="Walter F."/>
            <person name="Albersmeier A."/>
            <person name="Kalinowski J."/>
            <person name="Ruckert C."/>
        </authorList>
    </citation>
    <scope>NUCLEOTIDE SEQUENCE</scope>
    <source>
        <strain evidence="2">CGMCC 1.15152</strain>
    </source>
</reference>
<evidence type="ECO:0000313" key="3">
    <source>
        <dbReference type="Proteomes" id="UP000633205"/>
    </source>
</evidence>
<dbReference type="AlphaFoldDB" id="A0A917DFE3"/>
<dbReference type="Proteomes" id="UP000633205">
    <property type="component" value="Unassembled WGS sequence"/>
</dbReference>
<comment type="caution">
    <text evidence="2">The sequence shown here is derived from an EMBL/GenBank/DDBJ whole genome shotgun (WGS) entry which is preliminary data.</text>
</comment>
<dbReference type="EMBL" id="BMHO01000001">
    <property type="protein sequence ID" value="GGD33207.1"/>
    <property type="molecule type" value="Genomic_DNA"/>
</dbReference>
<protein>
    <submittedName>
        <fullName evidence="2">Uncharacterized protein</fullName>
    </submittedName>
</protein>
<accession>A0A917DFE3</accession>
<proteinExistence type="predicted"/>
<sequence length="107" mass="11993">MREQAKRLRRGAPDSDQLAGADTLDRLAEVIDLHCPDDTQAITGDCAEERCDHETCPTQTFQVCAECWRLAEESDPYFGERGIAPVLWPCETARIARGDTTNEKEKP</sequence>
<name>A0A917DFE3_9MICO</name>
<feature type="region of interest" description="Disordered" evidence="1">
    <location>
        <begin position="1"/>
        <end position="20"/>
    </location>
</feature>
<evidence type="ECO:0000313" key="2">
    <source>
        <dbReference type="EMBL" id="GGD33207.1"/>
    </source>
</evidence>